<evidence type="ECO:0000256" key="1">
    <source>
        <dbReference type="ARBA" id="ARBA00004651"/>
    </source>
</evidence>
<evidence type="ECO:0000256" key="7">
    <source>
        <dbReference type="ARBA" id="ARBA00023136"/>
    </source>
</evidence>
<organism evidence="11 12">
    <name type="scientific">Rhynocoris fuscipes</name>
    <dbReference type="NCBI Taxonomy" id="488301"/>
    <lineage>
        <taxon>Eukaryota</taxon>
        <taxon>Metazoa</taxon>
        <taxon>Ecdysozoa</taxon>
        <taxon>Arthropoda</taxon>
        <taxon>Hexapoda</taxon>
        <taxon>Insecta</taxon>
        <taxon>Pterygota</taxon>
        <taxon>Neoptera</taxon>
        <taxon>Paraneoptera</taxon>
        <taxon>Hemiptera</taxon>
        <taxon>Heteroptera</taxon>
        <taxon>Panheteroptera</taxon>
        <taxon>Cimicomorpha</taxon>
        <taxon>Reduviidae</taxon>
        <taxon>Harpactorinae</taxon>
        <taxon>Harpactorini</taxon>
        <taxon>Rhynocoris</taxon>
    </lineage>
</organism>
<keyword evidence="8" id="KW-0675">Receptor</keyword>
<evidence type="ECO:0008006" key="13">
    <source>
        <dbReference type="Google" id="ProtNLM"/>
    </source>
</evidence>
<accession>A0AAW1CMA1</accession>
<dbReference type="InterPro" id="IPR004117">
    <property type="entry name" value="7tm6_olfct_rcpt"/>
</dbReference>
<sequence>MSKTKEIRSLLDRLESIREIMLNDEINRHFVIDAENFGRPILRMILLTFLGYIFSAFLLNFLIGLITNFKQKNLFVKVWLPWSRETVLVHILSNVLILILTPLFFCSYASFYYIEITFTLYISAYIKTLQNNLVNKGIRNEGIYEQHKVIIQLIREFNELLSGQMYIETVIAPLMPCGYGLMILKAAQKREIAVVIDNFARGVIVLTPAFISCGCGQEIIMQMETLHEATYMSNWYQEEPKIIRDLLIMMIRTTSETTINYRLFVRFDYNYLSAVLKLIYSYFMLMVNLDEN</sequence>
<evidence type="ECO:0000256" key="3">
    <source>
        <dbReference type="ARBA" id="ARBA00022606"/>
    </source>
</evidence>
<keyword evidence="3" id="KW-0716">Sensory transduction</keyword>
<dbReference type="GO" id="GO:0005886">
    <property type="term" value="C:plasma membrane"/>
    <property type="evidence" value="ECO:0007669"/>
    <property type="project" value="UniProtKB-SubCell"/>
</dbReference>
<dbReference type="EMBL" id="JAPXFL010000011">
    <property type="protein sequence ID" value="KAK9499562.1"/>
    <property type="molecule type" value="Genomic_DNA"/>
</dbReference>
<evidence type="ECO:0000313" key="12">
    <source>
        <dbReference type="Proteomes" id="UP001461498"/>
    </source>
</evidence>
<keyword evidence="9" id="KW-0807">Transducer</keyword>
<dbReference type="PANTHER" id="PTHR21137:SF35">
    <property type="entry name" value="ODORANT RECEPTOR 19A-RELATED"/>
    <property type="match status" value="1"/>
</dbReference>
<evidence type="ECO:0000256" key="2">
    <source>
        <dbReference type="ARBA" id="ARBA00022475"/>
    </source>
</evidence>
<feature type="transmembrane region" description="Helical" evidence="10">
    <location>
        <begin position="269"/>
        <end position="289"/>
    </location>
</feature>
<dbReference type="PANTHER" id="PTHR21137">
    <property type="entry name" value="ODORANT RECEPTOR"/>
    <property type="match status" value="1"/>
</dbReference>
<dbReference type="GO" id="GO:0004984">
    <property type="term" value="F:olfactory receptor activity"/>
    <property type="evidence" value="ECO:0007669"/>
    <property type="project" value="InterPro"/>
</dbReference>
<dbReference type="Pfam" id="PF02949">
    <property type="entry name" value="7tm_6"/>
    <property type="match status" value="1"/>
</dbReference>
<dbReference type="GO" id="GO:0005549">
    <property type="term" value="F:odorant binding"/>
    <property type="evidence" value="ECO:0007669"/>
    <property type="project" value="InterPro"/>
</dbReference>
<feature type="transmembrane region" description="Helical" evidence="10">
    <location>
        <begin position="87"/>
        <end position="114"/>
    </location>
</feature>
<keyword evidence="5" id="KW-0552">Olfaction</keyword>
<gene>
    <name evidence="11" type="ORF">O3M35_002583</name>
</gene>
<keyword evidence="7 10" id="KW-0472">Membrane</keyword>
<comment type="subcellular location">
    <subcellularLocation>
        <location evidence="1">Cell membrane</location>
        <topology evidence="1">Multi-pass membrane protein</topology>
    </subcellularLocation>
</comment>
<comment type="caution">
    <text evidence="11">The sequence shown here is derived from an EMBL/GenBank/DDBJ whole genome shotgun (WGS) entry which is preliminary data.</text>
</comment>
<evidence type="ECO:0000256" key="10">
    <source>
        <dbReference type="SAM" id="Phobius"/>
    </source>
</evidence>
<evidence type="ECO:0000313" key="11">
    <source>
        <dbReference type="EMBL" id="KAK9499562.1"/>
    </source>
</evidence>
<reference evidence="11 12" key="1">
    <citation type="submission" date="2022-12" db="EMBL/GenBank/DDBJ databases">
        <title>Chromosome-level genome assembly of true bugs.</title>
        <authorList>
            <person name="Ma L."/>
            <person name="Li H."/>
        </authorList>
    </citation>
    <scope>NUCLEOTIDE SEQUENCE [LARGE SCALE GENOMIC DNA]</scope>
    <source>
        <strain evidence="11">Lab_2022b</strain>
    </source>
</reference>
<keyword evidence="2" id="KW-1003">Cell membrane</keyword>
<dbReference type="Proteomes" id="UP001461498">
    <property type="component" value="Unassembled WGS sequence"/>
</dbReference>
<evidence type="ECO:0000256" key="8">
    <source>
        <dbReference type="ARBA" id="ARBA00023170"/>
    </source>
</evidence>
<proteinExistence type="predicted"/>
<name>A0AAW1CMA1_9HEMI</name>
<dbReference type="GO" id="GO:0007165">
    <property type="term" value="P:signal transduction"/>
    <property type="evidence" value="ECO:0007669"/>
    <property type="project" value="UniProtKB-KW"/>
</dbReference>
<dbReference type="AlphaFoldDB" id="A0AAW1CMA1"/>
<evidence type="ECO:0000256" key="6">
    <source>
        <dbReference type="ARBA" id="ARBA00022989"/>
    </source>
</evidence>
<keyword evidence="4 10" id="KW-0812">Transmembrane</keyword>
<evidence type="ECO:0000256" key="4">
    <source>
        <dbReference type="ARBA" id="ARBA00022692"/>
    </source>
</evidence>
<evidence type="ECO:0000256" key="9">
    <source>
        <dbReference type="ARBA" id="ARBA00023224"/>
    </source>
</evidence>
<protein>
    <recommendedName>
        <fullName evidence="13">Odorant receptor</fullName>
    </recommendedName>
</protein>
<keyword evidence="6 10" id="KW-1133">Transmembrane helix</keyword>
<keyword evidence="12" id="KW-1185">Reference proteome</keyword>
<evidence type="ECO:0000256" key="5">
    <source>
        <dbReference type="ARBA" id="ARBA00022725"/>
    </source>
</evidence>
<feature type="transmembrane region" description="Helical" evidence="10">
    <location>
        <begin position="45"/>
        <end position="67"/>
    </location>
</feature>